<dbReference type="PANTHER" id="PTHR11200">
    <property type="entry name" value="INOSITOL 5-PHOSPHATASE"/>
    <property type="match status" value="1"/>
</dbReference>
<keyword evidence="3" id="KW-1185">Reference proteome</keyword>
<proteinExistence type="predicted"/>
<dbReference type="Gene3D" id="3.60.10.10">
    <property type="entry name" value="Endonuclease/exonuclease/phosphatase"/>
    <property type="match status" value="2"/>
</dbReference>
<dbReference type="InterPro" id="IPR036691">
    <property type="entry name" value="Endo/exonu/phosph_ase_sf"/>
</dbReference>
<protein>
    <submittedName>
        <fullName evidence="2">Type II inositol 1,4,5-trisphosphate 5-phosphatase</fullName>
    </submittedName>
</protein>
<dbReference type="EMBL" id="LSSL01001923">
    <property type="protein sequence ID" value="OLY82087.1"/>
    <property type="molecule type" value="Genomic_DNA"/>
</dbReference>
<gene>
    <name evidence="2" type="ORF">AYI68_g3798</name>
</gene>
<dbReference type="Proteomes" id="UP000187455">
    <property type="component" value="Unassembled WGS sequence"/>
</dbReference>
<dbReference type="AlphaFoldDB" id="A0A1R0GYY2"/>
<name>A0A1R0GYY2_9FUNG</name>
<dbReference type="Pfam" id="PF22669">
    <property type="entry name" value="Exo_endo_phos2"/>
    <property type="match status" value="2"/>
</dbReference>
<evidence type="ECO:0000313" key="2">
    <source>
        <dbReference type="EMBL" id="OLY82087.1"/>
    </source>
</evidence>
<dbReference type="InterPro" id="IPR013783">
    <property type="entry name" value="Ig-like_fold"/>
</dbReference>
<dbReference type="PANTHER" id="PTHR11200:SF300">
    <property type="entry name" value="TYPE II INOSITOL 1,4,5-TRISPHOSPHATE 5-PHOSPHATASE"/>
    <property type="match status" value="1"/>
</dbReference>
<organism evidence="2 3">
    <name type="scientific">Smittium mucronatum</name>
    <dbReference type="NCBI Taxonomy" id="133383"/>
    <lineage>
        <taxon>Eukaryota</taxon>
        <taxon>Fungi</taxon>
        <taxon>Fungi incertae sedis</taxon>
        <taxon>Zoopagomycota</taxon>
        <taxon>Kickxellomycotina</taxon>
        <taxon>Harpellomycetes</taxon>
        <taxon>Harpellales</taxon>
        <taxon>Legeriomycetaceae</taxon>
        <taxon>Smittium</taxon>
    </lineage>
</organism>
<dbReference type="SMART" id="SM00128">
    <property type="entry name" value="IPPc"/>
    <property type="match status" value="1"/>
</dbReference>
<dbReference type="STRING" id="133383.A0A1R0GYY2"/>
<evidence type="ECO:0000313" key="3">
    <source>
        <dbReference type="Proteomes" id="UP000187455"/>
    </source>
</evidence>
<accession>A0A1R0GYY2</accession>
<feature type="domain" description="Inositol polyphosphate-related phosphatase" evidence="1">
    <location>
        <begin position="34"/>
        <end position="317"/>
    </location>
</feature>
<dbReference type="SUPFAM" id="SSF56219">
    <property type="entry name" value="DNase I-like"/>
    <property type="match status" value="1"/>
</dbReference>
<evidence type="ECO:0000259" key="1">
    <source>
        <dbReference type="SMART" id="SM00128"/>
    </source>
</evidence>
<reference evidence="2 3" key="1">
    <citation type="journal article" date="2016" name="Mol. Biol. Evol.">
        <title>Genome-Wide Survey of Gut Fungi (Harpellales) Reveals the First Horizontally Transferred Ubiquitin Gene from a Mosquito Host.</title>
        <authorList>
            <person name="Wang Y."/>
            <person name="White M.M."/>
            <person name="Kvist S."/>
            <person name="Moncalvo J.M."/>
        </authorList>
    </citation>
    <scope>NUCLEOTIDE SEQUENCE [LARGE SCALE GENOMIC DNA]</scope>
    <source>
        <strain evidence="2 3">ALG-7-W6</strain>
    </source>
</reference>
<dbReference type="InterPro" id="IPR046985">
    <property type="entry name" value="IP5"/>
</dbReference>
<sequence>MDEDISEFDLNPFSREKWIDERVLMRDHEYISCSDLNLFIGTWNVNGKPPPESVSDWFPFRKTNLNSTENQDKTPTENDEFDPDVIVIGFQELDDNPSSYIYATDLKEKEWEDAIYKSLNADQINYYKVASKQLVGMLIFIFIKPIVAERIKSISSCSLGLGALGILGNKGAVGIRIQIDDTPIVFINSHLIHDEINFSRRNEQFHEISERFEFNDFDPNFSKDENELYISKRRGLAFNGFKESEINFNPTYKFVIGTNEYSEKRTQSWTDRILWWTNKKYPSEYVSNINYLSQQNLAISDHKPVSATFKIKLIKIDKESQKKTVISVLKELDAVENELIPIAGISNHSLDFGMVEYQTGYNKTISILNNGNV</sequence>
<dbReference type="Gene3D" id="2.60.40.10">
    <property type="entry name" value="Immunoglobulins"/>
    <property type="match status" value="1"/>
</dbReference>
<dbReference type="OrthoDB" id="7862313at2759"/>
<dbReference type="InterPro" id="IPR000300">
    <property type="entry name" value="IPPc"/>
</dbReference>
<dbReference type="GO" id="GO:0046856">
    <property type="term" value="P:phosphatidylinositol dephosphorylation"/>
    <property type="evidence" value="ECO:0007669"/>
    <property type="project" value="InterPro"/>
</dbReference>
<comment type="caution">
    <text evidence="2">The sequence shown here is derived from an EMBL/GenBank/DDBJ whole genome shotgun (WGS) entry which is preliminary data.</text>
</comment>
<dbReference type="GO" id="GO:0004439">
    <property type="term" value="F:phosphatidylinositol-4,5-bisphosphate 5-phosphatase activity"/>
    <property type="evidence" value="ECO:0007669"/>
    <property type="project" value="TreeGrafter"/>
</dbReference>